<feature type="signal peptide" evidence="4">
    <location>
        <begin position="1"/>
        <end position="22"/>
    </location>
</feature>
<evidence type="ECO:0000256" key="3">
    <source>
        <dbReference type="ARBA" id="ARBA00022729"/>
    </source>
</evidence>
<keyword evidence="3 4" id="KW-0732">Signal</keyword>
<comment type="caution">
    <text evidence="6">The sequence shown here is derived from an EMBL/GenBank/DDBJ whole genome shotgun (WGS) entry which is preliminary data.</text>
</comment>
<evidence type="ECO:0000256" key="1">
    <source>
        <dbReference type="ARBA" id="ARBA00010333"/>
    </source>
</evidence>
<dbReference type="Pfam" id="PF00497">
    <property type="entry name" value="SBP_bac_3"/>
    <property type="match status" value="1"/>
</dbReference>
<dbReference type="SUPFAM" id="SSF53850">
    <property type="entry name" value="Periplasmic binding protein-like II"/>
    <property type="match status" value="1"/>
</dbReference>
<dbReference type="RefSeq" id="WP_268990391.1">
    <property type="nucleotide sequence ID" value="NZ_JAJISD010000001.1"/>
</dbReference>
<protein>
    <submittedName>
        <fullName evidence="6">Amino acid ABC transporter substrate-binding protein</fullName>
    </submittedName>
</protein>
<gene>
    <name evidence="6" type="ORF">LJ725_05540</name>
</gene>
<evidence type="ECO:0000256" key="4">
    <source>
        <dbReference type="SAM" id="SignalP"/>
    </source>
</evidence>
<feature type="chain" id="PRO_5045286834" evidence="4">
    <location>
        <begin position="23"/>
        <end position="337"/>
    </location>
</feature>
<feature type="domain" description="Solute-binding protein family 3/N-terminal" evidence="5">
    <location>
        <begin position="34"/>
        <end position="262"/>
    </location>
</feature>
<dbReference type="Gene3D" id="3.40.190.10">
    <property type="entry name" value="Periplasmic binding protein-like II"/>
    <property type="match status" value="2"/>
</dbReference>
<evidence type="ECO:0000313" key="6">
    <source>
        <dbReference type="EMBL" id="MCC8428417.1"/>
    </source>
</evidence>
<keyword evidence="2" id="KW-0813">Transport</keyword>
<reference evidence="6 7" key="1">
    <citation type="submission" date="2021-11" db="EMBL/GenBank/DDBJ databases">
        <authorList>
            <person name="Lee D.-H."/>
            <person name="Kim S.-B."/>
        </authorList>
    </citation>
    <scope>NUCLEOTIDE SEQUENCE [LARGE SCALE GENOMIC DNA]</scope>
    <source>
        <strain evidence="6 7">KCTC 52223</strain>
    </source>
</reference>
<evidence type="ECO:0000313" key="7">
    <source>
        <dbReference type="Proteomes" id="UP001198862"/>
    </source>
</evidence>
<dbReference type="PANTHER" id="PTHR30085">
    <property type="entry name" value="AMINO ACID ABC TRANSPORTER PERMEASE"/>
    <property type="match status" value="1"/>
</dbReference>
<evidence type="ECO:0000259" key="5">
    <source>
        <dbReference type="SMART" id="SM00062"/>
    </source>
</evidence>
<dbReference type="PANTHER" id="PTHR30085:SF7">
    <property type="entry name" value="AMINO-ACID ABC TRANSPORTER-BINDING PROTEIN YHDW-RELATED"/>
    <property type="match status" value="1"/>
</dbReference>
<accession>A0ABS8KQR7</accession>
<dbReference type="InterPro" id="IPR001638">
    <property type="entry name" value="Solute-binding_3/MltF_N"/>
</dbReference>
<organism evidence="6 7">
    <name type="scientific">Reyranella aquatilis</name>
    <dbReference type="NCBI Taxonomy" id="2035356"/>
    <lineage>
        <taxon>Bacteria</taxon>
        <taxon>Pseudomonadati</taxon>
        <taxon>Pseudomonadota</taxon>
        <taxon>Alphaproteobacteria</taxon>
        <taxon>Hyphomicrobiales</taxon>
        <taxon>Reyranellaceae</taxon>
        <taxon>Reyranella</taxon>
    </lineage>
</organism>
<name>A0ABS8KQR7_9HYPH</name>
<dbReference type="EMBL" id="JAJISD010000001">
    <property type="protein sequence ID" value="MCC8428417.1"/>
    <property type="molecule type" value="Genomic_DNA"/>
</dbReference>
<keyword evidence="7" id="KW-1185">Reference proteome</keyword>
<proteinExistence type="inferred from homology"/>
<dbReference type="CDD" id="cd13692">
    <property type="entry name" value="PBP2_BztA"/>
    <property type="match status" value="1"/>
</dbReference>
<comment type="similarity">
    <text evidence="1">Belongs to the bacterial solute-binding protein 3 family.</text>
</comment>
<dbReference type="SMART" id="SM00062">
    <property type="entry name" value="PBPb"/>
    <property type="match status" value="1"/>
</dbReference>
<sequence length="337" mass="36439">MLKIVLTIIAGVSAFVTTAATAGPVLDAVRARGQLNCGVHPGIVGFMHADSQGAWRGLSIDMCRATAAALFGDASKVKYIPLDAAKRFPALDAGEVDLLASNSTMTLSRDAGADFAAIYYYDGQGFMLPRKLGKRVVGDLNGSTICIQPGTTTEANVADFFRQNKMTYKPVLIESVDELRTAFFAGRCDVLTADLSNLYATRAAYAPNPSDYAILPRAITKEPLGLAVRHGDHQFADIVRWSVYAMIEAEEYGITSRNVDEAVKIDNPVLKRILGVTPGMGKALGVDEKWAYNIVKQVGNYGESYERNLGANTVLKIPRGLNNPWRDGGMLYAPPIR</sequence>
<dbReference type="Proteomes" id="UP001198862">
    <property type="component" value="Unassembled WGS sequence"/>
</dbReference>
<dbReference type="InterPro" id="IPR051455">
    <property type="entry name" value="Bact_solute-bind_prot3"/>
</dbReference>
<evidence type="ECO:0000256" key="2">
    <source>
        <dbReference type="ARBA" id="ARBA00022448"/>
    </source>
</evidence>